<dbReference type="GO" id="GO:0030288">
    <property type="term" value="C:outer membrane-bounded periplasmic space"/>
    <property type="evidence" value="ECO:0007669"/>
    <property type="project" value="InterPro"/>
</dbReference>
<dbReference type="CDD" id="cd03010">
    <property type="entry name" value="TlpA_like_DsbE"/>
    <property type="match status" value="1"/>
</dbReference>
<dbReference type="AlphaFoldDB" id="A0A380MXI0"/>
<dbReference type="PANTHER" id="PTHR42852:SF6">
    <property type="entry name" value="THIOL:DISULFIDE INTERCHANGE PROTEIN DSBE"/>
    <property type="match status" value="1"/>
</dbReference>
<dbReference type="PROSITE" id="PS00194">
    <property type="entry name" value="THIOREDOXIN_1"/>
    <property type="match status" value="1"/>
</dbReference>
<reference evidence="7 8" key="1">
    <citation type="submission" date="2018-06" db="EMBL/GenBank/DDBJ databases">
        <authorList>
            <consortium name="Pathogen Informatics"/>
            <person name="Doyle S."/>
        </authorList>
    </citation>
    <scope>NUCLEOTIDE SEQUENCE [LARGE SCALE GENOMIC DNA]</scope>
    <source>
        <strain evidence="7 8">NCTC13337</strain>
    </source>
</reference>
<gene>
    <name evidence="7" type="primary">dsbE_1</name>
    <name evidence="7" type="ORF">NCTC13337_01849</name>
</gene>
<dbReference type="Proteomes" id="UP000254601">
    <property type="component" value="Unassembled WGS sequence"/>
</dbReference>
<comment type="subcellular location">
    <subcellularLocation>
        <location evidence="1">Cell inner membrane</location>
        <topology evidence="1">Single-pass membrane protein</topology>
        <orientation evidence="1">Periplasmic side</orientation>
    </subcellularLocation>
</comment>
<dbReference type="InterPro" id="IPR013740">
    <property type="entry name" value="Redoxin"/>
</dbReference>
<organism evidence="7 8">
    <name type="scientific">Suttonella ornithocola</name>
    <dbReference type="NCBI Taxonomy" id="279832"/>
    <lineage>
        <taxon>Bacteria</taxon>
        <taxon>Pseudomonadati</taxon>
        <taxon>Pseudomonadota</taxon>
        <taxon>Gammaproteobacteria</taxon>
        <taxon>Cardiobacteriales</taxon>
        <taxon>Cardiobacteriaceae</taxon>
        <taxon>Suttonella</taxon>
    </lineage>
</organism>
<dbReference type="PANTHER" id="PTHR42852">
    <property type="entry name" value="THIOL:DISULFIDE INTERCHANGE PROTEIN DSBE"/>
    <property type="match status" value="1"/>
</dbReference>
<dbReference type="RefSeq" id="WP_072576277.1">
    <property type="nucleotide sequence ID" value="NZ_LWHB01000061.1"/>
</dbReference>
<evidence type="ECO:0000256" key="4">
    <source>
        <dbReference type="ARBA" id="ARBA00023157"/>
    </source>
</evidence>
<dbReference type="EMBL" id="UHIC01000001">
    <property type="protein sequence ID" value="SUO96411.1"/>
    <property type="molecule type" value="Genomic_DNA"/>
</dbReference>
<sequence length="184" mass="20620">MKSSRLLFAFVLIAAFTGLIILFIGGLGKDPRQLDSLAEGKTLTEDTQIHFNLPDLYSGQMMTIKEMPSPPYLINVWGSWCPACHVEHPYLMALSQKIPIIGINWAADNPNEAEDAKKMLAQSGNPYQHVLFDKNGSLIIDLGVYGAPETFLIGKNKKILKRYAGPLDEQVWQKEFQSLLKQDK</sequence>
<dbReference type="InterPro" id="IPR036249">
    <property type="entry name" value="Thioredoxin-like_sf"/>
</dbReference>
<evidence type="ECO:0000256" key="1">
    <source>
        <dbReference type="ARBA" id="ARBA00004383"/>
    </source>
</evidence>
<keyword evidence="8" id="KW-1185">Reference proteome</keyword>
<name>A0A380MXI0_9GAMM</name>
<dbReference type="InterPro" id="IPR017937">
    <property type="entry name" value="Thioredoxin_CS"/>
</dbReference>
<protein>
    <submittedName>
        <fullName evidence="7">Cytochrome c biogenesis protein CcmG</fullName>
    </submittedName>
</protein>
<dbReference type="InterPro" id="IPR013766">
    <property type="entry name" value="Thioredoxin_domain"/>
</dbReference>
<keyword evidence="4" id="KW-1015">Disulfide bond</keyword>
<dbReference type="Gene3D" id="3.40.30.10">
    <property type="entry name" value="Glutaredoxin"/>
    <property type="match status" value="1"/>
</dbReference>
<dbReference type="Pfam" id="PF08534">
    <property type="entry name" value="Redoxin"/>
    <property type="match status" value="1"/>
</dbReference>
<dbReference type="PROSITE" id="PS51352">
    <property type="entry name" value="THIOREDOXIN_2"/>
    <property type="match status" value="1"/>
</dbReference>
<evidence type="ECO:0000256" key="2">
    <source>
        <dbReference type="ARBA" id="ARBA00007758"/>
    </source>
</evidence>
<dbReference type="InterPro" id="IPR004799">
    <property type="entry name" value="Periplasmic_diS_OxRdtase_DsbE"/>
</dbReference>
<dbReference type="GO" id="GO:0015036">
    <property type="term" value="F:disulfide oxidoreductase activity"/>
    <property type="evidence" value="ECO:0007669"/>
    <property type="project" value="InterPro"/>
</dbReference>
<evidence type="ECO:0000313" key="7">
    <source>
        <dbReference type="EMBL" id="SUO96411.1"/>
    </source>
</evidence>
<evidence type="ECO:0000259" key="6">
    <source>
        <dbReference type="PROSITE" id="PS51352"/>
    </source>
</evidence>
<keyword evidence="5" id="KW-0676">Redox-active center</keyword>
<evidence type="ECO:0000313" key="8">
    <source>
        <dbReference type="Proteomes" id="UP000254601"/>
    </source>
</evidence>
<evidence type="ECO:0000256" key="5">
    <source>
        <dbReference type="ARBA" id="ARBA00023284"/>
    </source>
</evidence>
<dbReference type="InterPro" id="IPR050553">
    <property type="entry name" value="Thioredoxin_ResA/DsbE_sf"/>
</dbReference>
<dbReference type="GO" id="GO:0017004">
    <property type="term" value="P:cytochrome complex assembly"/>
    <property type="evidence" value="ECO:0007669"/>
    <property type="project" value="UniProtKB-KW"/>
</dbReference>
<dbReference type="GO" id="GO:0005886">
    <property type="term" value="C:plasma membrane"/>
    <property type="evidence" value="ECO:0007669"/>
    <property type="project" value="UniProtKB-SubCell"/>
</dbReference>
<comment type="similarity">
    <text evidence="2">Belongs to the thioredoxin family. DsbE subfamily.</text>
</comment>
<keyword evidence="3" id="KW-0201">Cytochrome c-type biogenesis</keyword>
<proteinExistence type="inferred from homology"/>
<accession>A0A380MXI0</accession>
<feature type="domain" description="Thioredoxin" evidence="6">
    <location>
        <begin position="42"/>
        <end position="181"/>
    </location>
</feature>
<dbReference type="NCBIfam" id="TIGR00385">
    <property type="entry name" value="dsbE"/>
    <property type="match status" value="1"/>
</dbReference>
<dbReference type="SUPFAM" id="SSF52833">
    <property type="entry name" value="Thioredoxin-like"/>
    <property type="match status" value="1"/>
</dbReference>
<evidence type="ECO:0000256" key="3">
    <source>
        <dbReference type="ARBA" id="ARBA00022748"/>
    </source>
</evidence>
<dbReference type="OrthoDB" id="9799347at2"/>